<evidence type="ECO:0000313" key="3">
    <source>
        <dbReference type="Proteomes" id="UP000028045"/>
    </source>
</evidence>
<feature type="compositionally biased region" description="Pro residues" evidence="1">
    <location>
        <begin position="96"/>
        <end position="105"/>
    </location>
</feature>
<reference evidence="2 3" key="1">
    <citation type="journal article" date="2014" name="BMC Genomics">
        <title>Comparative genome sequencing reveals chemotype-specific gene clusters in the toxigenic black mold Stachybotrys.</title>
        <authorList>
            <person name="Semeiks J."/>
            <person name="Borek D."/>
            <person name="Otwinowski Z."/>
            <person name="Grishin N.V."/>
        </authorList>
    </citation>
    <scope>NUCLEOTIDE SEQUENCE [LARGE SCALE GENOMIC DNA]</scope>
    <source>
        <strain evidence="3">CBS 109288 / IBT 7711</strain>
    </source>
</reference>
<protein>
    <submittedName>
        <fullName evidence="2">Uncharacterized protein</fullName>
    </submittedName>
</protein>
<dbReference type="Proteomes" id="UP000028045">
    <property type="component" value="Unassembled WGS sequence"/>
</dbReference>
<feature type="region of interest" description="Disordered" evidence="1">
    <location>
        <begin position="94"/>
        <end position="114"/>
    </location>
</feature>
<dbReference type="EMBL" id="KL648054">
    <property type="protein sequence ID" value="KEY72602.1"/>
    <property type="molecule type" value="Genomic_DNA"/>
</dbReference>
<organism evidence="2 3">
    <name type="scientific">Stachybotrys chartarum (strain CBS 109288 / IBT 7711)</name>
    <name type="common">Toxic black mold</name>
    <name type="synonym">Stilbospora chartarum</name>
    <dbReference type="NCBI Taxonomy" id="1280523"/>
    <lineage>
        <taxon>Eukaryota</taxon>
        <taxon>Fungi</taxon>
        <taxon>Dikarya</taxon>
        <taxon>Ascomycota</taxon>
        <taxon>Pezizomycotina</taxon>
        <taxon>Sordariomycetes</taxon>
        <taxon>Hypocreomycetidae</taxon>
        <taxon>Hypocreales</taxon>
        <taxon>Stachybotryaceae</taxon>
        <taxon>Stachybotrys</taxon>
    </lineage>
</organism>
<evidence type="ECO:0000256" key="1">
    <source>
        <dbReference type="SAM" id="MobiDB-lite"/>
    </source>
</evidence>
<proteinExistence type="predicted"/>
<keyword evidence="3" id="KW-1185">Reference proteome</keyword>
<sequence>MDPVPQWKTQYVRGVNDADNELFIRTDHYQQERDDDITGRPDFEPVEDRGSVFIPMEPEQRPACLEPLPASPIDLFREFVPVFLVEQWVSYTNEAPEPPRSPGPGPRNNSNYRSSGSVHLAHVRQQRDNGIMLADATCRVGIKISLHFPVCIAILLPEVVDQ</sequence>
<evidence type="ECO:0000313" key="2">
    <source>
        <dbReference type="EMBL" id="KEY72602.1"/>
    </source>
</evidence>
<dbReference type="HOGENOM" id="CLU_1636520_0_0_1"/>
<dbReference type="AlphaFoldDB" id="A0A084B4X3"/>
<name>A0A084B4X3_STACB</name>
<gene>
    <name evidence="2" type="ORF">S7711_11022</name>
</gene>
<accession>A0A084B4X3</accession>